<organism evidence="4 5">
    <name type="scientific">Clitoria ternatea</name>
    <name type="common">Butterfly pea</name>
    <dbReference type="NCBI Taxonomy" id="43366"/>
    <lineage>
        <taxon>Eukaryota</taxon>
        <taxon>Viridiplantae</taxon>
        <taxon>Streptophyta</taxon>
        <taxon>Embryophyta</taxon>
        <taxon>Tracheophyta</taxon>
        <taxon>Spermatophyta</taxon>
        <taxon>Magnoliopsida</taxon>
        <taxon>eudicotyledons</taxon>
        <taxon>Gunneridae</taxon>
        <taxon>Pentapetalae</taxon>
        <taxon>rosids</taxon>
        <taxon>fabids</taxon>
        <taxon>Fabales</taxon>
        <taxon>Fabaceae</taxon>
        <taxon>Papilionoideae</taxon>
        <taxon>50 kb inversion clade</taxon>
        <taxon>NPAAA clade</taxon>
        <taxon>indigoferoid/millettioid clade</taxon>
        <taxon>Phaseoleae</taxon>
        <taxon>Clitoria</taxon>
    </lineage>
</organism>
<comment type="caution">
    <text evidence="4">The sequence shown here is derived from an EMBL/GenBank/DDBJ whole genome shotgun (WGS) entry which is preliminary data.</text>
</comment>
<dbReference type="GO" id="GO:0055028">
    <property type="term" value="C:cortical microtubule"/>
    <property type="evidence" value="ECO:0007669"/>
    <property type="project" value="TreeGrafter"/>
</dbReference>
<reference evidence="4 5" key="1">
    <citation type="submission" date="2024-01" db="EMBL/GenBank/DDBJ databases">
        <title>The genomes of 5 underutilized Papilionoideae crops provide insights into root nodulation and disease resistance.</title>
        <authorList>
            <person name="Yuan L."/>
        </authorList>
    </citation>
    <scope>NUCLEOTIDE SEQUENCE [LARGE SCALE GENOMIC DNA]</scope>
    <source>
        <strain evidence="4">LY-2023</strain>
        <tissue evidence="4">Leaf</tissue>
    </source>
</reference>
<dbReference type="PANTHER" id="PTHR31342:SF43">
    <property type="entry name" value="F11A17.16"/>
    <property type="match status" value="1"/>
</dbReference>
<evidence type="ECO:0000313" key="5">
    <source>
        <dbReference type="Proteomes" id="UP001359559"/>
    </source>
</evidence>
<feature type="region of interest" description="Disordered" evidence="3">
    <location>
        <begin position="41"/>
        <end position="109"/>
    </location>
</feature>
<evidence type="ECO:0008006" key="6">
    <source>
        <dbReference type="Google" id="ProtNLM"/>
    </source>
</evidence>
<dbReference type="EMBL" id="JAYKXN010000003">
    <property type="protein sequence ID" value="KAK7304039.1"/>
    <property type="molecule type" value="Genomic_DNA"/>
</dbReference>
<accession>A0AAN9PN41</accession>
<dbReference type="PANTHER" id="PTHR31342">
    <property type="entry name" value="PROTEIN CHUP1, CHLOROPLASTIC"/>
    <property type="match status" value="1"/>
</dbReference>
<evidence type="ECO:0000256" key="1">
    <source>
        <dbReference type="ARBA" id="ARBA00023054"/>
    </source>
</evidence>
<evidence type="ECO:0000256" key="3">
    <source>
        <dbReference type="SAM" id="MobiDB-lite"/>
    </source>
</evidence>
<keyword evidence="1 2" id="KW-0175">Coiled coil</keyword>
<dbReference type="InterPro" id="IPR040265">
    <property type="entry name" value="CHUP1/IPGA1-like"/>
</dbReference>
<evidence type="ECO:0000256" key="2">
    <source>
        <dbReference type="SAM" id="Coils"/>
    </source>
</evidence>
<gene>
    <name evidence="4" type="ORF">RJT34_15042</name>
</gene>
<keyword evidence="5" id="KW-1185">Reference proteome</keyword>
<dbReference type="GO" id="GO:0072699">
    <property type="term" value="P:protein localization to cortical microtubule cytoskeleton"/>
    <property type="evidence" value="ECO:0007669"/>
    <property type="project" value="TreeGrafter"/>
</dbReference>
<dbReference type="Proteomes" id="UP001359559">
    <property type="component" value="Unassembled WGS sequence"/>
</dbReference>
<dbReference type="AlphaFoldDB" id="A0AAN9PN41"/>
<proteinExistence type="predicted"/>
<sequence>MTKYSSEHASYCLCKPCSCFNHSQKHHHFTDTENPIFRTRTMKQKSPPPTPPSPTTTTTKSVFSFQKSLTPSRFRPSSKSKEPPKTPPEGININGVTSISSRRAKSVTPDLKNNSKVKRGLVNVMNKAKTNEDAVGIIQRGREVEEAKVVARFVSRHVVEQIARPRNGVAEFALKRDKEDLDERNNHKELMEKLEVSENLNKNLQCEVVALKAELDKVKSLNVELESHNRKLTDDLAAAESKLVTLSGSEKEPIGEHQNPKFKHIQKLIAEKLERSQVKKEVISDGCFVKAPIPSPTPILIIPDATKVGKKPTPNSCLPPPPPPTPSAIPTPFACLPPPPPPIPPSIPSRPLAKAANVQKSPAFVKLFHSLKNQEGMMKDTKGPVKQHKPPAVNVHSSIVGEIQNRSAHLLAIRADIETKGEFINELIKRVVEAAYTDIEDVLNFVNWLDGELSSLADERAVLKHFNWPEKKADAMREAAVEYRELKLLEQEISCYKDDPEIPCGVSLRKMANLLDKSECSIQRLIKLRNSVMRSYQDYKIPTSWMLDSGIMTKIKQASMTLVKMYMKRVTMELGSARNSDRQSSQESLLLQGVHFAYRAHQFAGGLDAETLCAFEEIRQRVPGHIPGSRELLTGIASS</sequence>
<name>A0AAN9PN41_CLITE</name>
<protein>
    <recommendedName>
        <fullName evidence="6">Protein CHUP1, chloroplastic</fullName>
    </recommendedName>
</protein>
<evidence type="ECO:0000313" key="4">
    <source>
        <dbReference type="EMBL" id="KAK7304039.1"/>
    </source>
</evidence>
<feature type="coiled-coil region" evidence="2">
    <location>
        <begin position="187"/>
        <end position="242"/>
    </location>
</feature>
<feature type="compositionally biased region" description="Polar residues" evidence="3">
    <location>
        <begin position="60"/>
        <end position="69"/>
    </location>
</feature>